<dbReference type="PANTHER" id="PTHR46517">
    <property type="entry name" value="FRUCTOSE-2,6-BISPHOSPHATASE TIGAR"/>
    <property type="match status" value="1"/>
</dbReference>
<dbReference type="Gene3D" id="3.40.50.1240">
    <property type="entry name" value="Phosphoglycerate mutase-like"/>
    <property type="match status" value="1"/>
</dbReference>
<keyword evidence="1" id="KW-0378">Hydrolase</keyword>
<proteinExistence type="predicted"/>
<dbReference type="EMBL" id="CAFAZZ010000073">
    <property type="protein sequence ID" value="CAB4843359.1"/>
    <property type="molecule type" value="Genomic_DNA"/>
</dbReference>
<dbReference type="GO" id="GO:0005829">
    <property type="term" value="C:cytosol"/>
    <property type="evidence" value="ECO:0007669"/>
    <property type="project" value="TreeGrafter"/>
</dbReference>
<dbReference type="GO" id="GO:0045820">
    <property type="term" value="P:negative regulation of glycolytic process"/>
    <property type="evidence" value="ECO:0007669"/>
    <property type="project" value="TreeGrafter"/>
</dbReference>
<dbReference type="Pfam" id="PF00300">
    <property type="entry name" value="His_Phos_1"/>
    <property type="match status" value="1"/>
</dbReference>
<reference evidence="2" key="1">
    <citation type="submission" date="2020-05" db="EMBL/GenBank/DDBJ databases">
        <authorList>
            <person name="Chiriac C."/>
            <person name="Salcher M."/>
            <person name="Ghai R."/>
            <person name="Kavagutti S V."/>
        </authorList>
    </citation>
    <scope>NUCLEOTIDE SEQUENCE</scope>
</reference>
<dbReference type="SMART" id="SM00855">
    <property type="entry name" value="PGAM"/>
    <property type="match status" value="1"/>
</dbReference>
<protein>
    <submittedName>
        <fullName evidence="2">Unannotated protein</fullName>
    </submittedName>
</protein>
<accession>A0A6J7BH59</accession>
<dbReference type="GO" id="GO:0043456">
    <property type="term" value="P:regulation of pentose-phosphate shunt"/>
    <property type="evidence" value="ECO:0007669"/>
    <property type="project" value="TreeGrafter"/>
</dbReference>
<name>A0A6J7BH59_9ZZZZ</name>
<evidence type="ECO:0000313" key="2">
    <source>
        <dbReference type="EMBL" id="CAB4843359.1"/>
    </source>
</evidence>
<dbReference type="InterPro" id="IPR022492">
    <property type="entry name" value="Phosphomutase_MSMEG4193_put"/>
</dbReference>
<gene>
    <name evidence="2" type="ORF">UFOPK3243_00784</name>
</gene>
<dbReference type="InterPro" id="IPR051695">
    <property type="entry name" value="Phosphoglycerate_Mutase"/>
</dbReference>
<dbReference type="GO" id="GO:0004331">
    <property type="term" value="F:fructose-2,6-bisphosphate 2-phosphatase activity"/>
    <property type="evidence" value="ECO:0007669"/>
    <property type="project" value="TreeGrafter"/>
</dbReference>
<organism evidence="2">
    <name type="scientific">freshwater metagenome</name>
    <dbReference type="NCBI Taxonomy" id="449393"/>
    <lineage>
        <taxon>unclassified sequences</taxon>
        <taxon>metagenomes</taxon>
        <taxon>ecological metagenomes</taxon>
    </lineage>
</organism>
<sequence length="229" mass="25067">MAKIVLLRHAHSSANSAGILSGRLPGVSLSRDGRAQAETLIARLGKSAFHSIRVSPMQRCEETIRPWIQSQNSKILSSYHLDDGIIEVDYGTWSGRKLSALSRDPLWKIIQSTPSKVRFPGGERITSMQKRALLSIDEAYKEKKDGTFLFVSHGDVIKAAIAGMIGLKLDEFQSLVIDPCSITILDYDGKKARLVTFNDTSSDISSSIVQKKRAKVLLGGGSGTKGRRL</sequence>
<dbReference type="InterPro" id="IPR013078">
    <property type="entry name" value="His_Pase_superF_clade-1"/>
</dbReference>
<dbReference type="InterPro" id="IPR029033">
    <property type="entry name" value="His_PPase_superfam"/>
</dbReference>
<dbReference type="NCBIfam" id="TIGR03848">
    <property type="entry name" value="MSMEG_4193"/>
    <property type="match status" value="1"/>
</dbReference>
<dbReference type="CDD" id="cd07067">
    <property type="entry name" value="HP_PGM_like"/>
    <property type="match status" value="1"/>
</dbReference>
<dbReference type="SUPFAM" id="SSF53254">
    <property type="entry name" value="Phosphoglycerate mutase-like"/>
    <property type="match status" value="1"/>
</dbReference>
<evidence type="ECO:0000256" key="1">
    <source>
        <dbReference type="ARBA" id="ARBA00022801"/>
    </source>
</evidence>
<dbReference type="AlphaFoldDB" id="A0A6J7BH59"/>
<dbReference type="PANTHER" id="PTHR46517:SF1">
    <property type="entry name" value="FRUCTOSE-2,6-BISPHOSPHATASE TIGAR"/>
    <property type="match status" value="1"/>
</dbReference>